<organism evidence="3 4">
    <name type="scientific">Corynebacterium breve</name>
    <dbReference type="NCBI Taxonomy" id="3049799"/>
    <lineage>
        <taxon>Bacteria</taxon>
        <taxon>Bacillati</taxon>
        <taxon>Actinomycetota</taxon>
        <taxon>Actinomycetes</taxon>
        <taxon>Mycobacteriales</taxon>
        <taxon>Corynebacteriaceae</taxon>
        <taxon>Corynebacterium</taxon>
    </lineage>
</organism>
<accession>A0ABY8VCR9</accession>
<dbReference type="Proteomes" id="UP001225598">
    <property type="component" value="Chromosome"/>
</dbReference>
<reference evidence="3 4" key="1">
    <citation type="submission" date="2023-05" db="EMBL/GenBank/DDBJ databases">
        <title>Corynebacterium suedekumii sp. nov. and Corynebacterium breve sp. nov. isolated from raw cow's milk.</title>
        <authorList>
            <person name="Baer M.K."/>
            <person name="Mehl L."/>
            <person name="Hellmuth R."/>
            <person name="Marke G."/>
            <person name="Lipski A."/>
        </authorList>
    </citation>
    <scope>NUCLEOTIDE SEQUENCE [LARGE SCALE GENOMIC DNA]</scope>
    <source>
        <strain evidence="3 4">R4</strain>
    </source>
</reference>
<dbReference type="EC" id="2.3.1.-" evidence="3"/>
<dbReference type="PROSITE" id="PS51729">
    <property type="entry name" value="GNAT_YJDJ"/>
    <property type="match status" value="1"/>
</dbReference>
<dbReference type="RefSeq" id="WP_284824284.1">
    <property type="nucleotide sequence ID" value="NZ_CP126969.1"/>
</dbReference>
<dbReference type="SUPFAM" id="SSF55729">
    <property type="entry name" value="Acyl-CoA N-acyltransferases (Nat)"/>
    <property type="match status" value="1"/>
</dbReference>
<dbReference type="CDD" id="cd04301">
    <property type="entry name" value="NAT_SF"/>
    <property type="match status" value="1"/>
</dbReference>
<feature type="domain" description="N-acetyltransferase" evidence="2">
    <location>
        <begin position="8"/>
        <end position="95"/>
    </location>
</feature>
<dbReference type="InterPro" id="IPR031165">
    <property type="entry name" value="GNAT_YJDJ"/>
</dbReference>
<dbReference type="PROSITE" id="PS51186">
    <property type="entry name" value="GNAT"/>
    <property type="match status" value="1"/>
</dbReference>
<evidence type="ECO:0000259" key="2">
    <source>
        <dbReference type="PROSITE" id="PS51729"/>
    </source>
</evidence>
<dbReference type="Pfam" id="PF14542">
    <property type="entry name" value="Acetyltransf_CG"/>
    <property type="match status" value="1"/>
</dbReference>
<gene>
    <name evidence="3" type="ORF">QP027_09245</name>
</gene>
<keyword evidence="3" id="KW-0808">Transferase</keyword>
<dbReference type="InterPro" id="IPR000182">
    <property type="entry name" value="GNAT_dom"/>
</dbReference>
<dbReference type="PANTHER" id="PTHR31435:SF10">
    <property type="entry name" value="BSR4717 PROTEIN"/>
    <property type="match status" value="1"/>
</dbReference>
<sequence>MSGNTEIDHQPEKLRYIIKVDGREAGYAEYVPLGDEVLDFNHTVIDQAYRGHGLSSILLTEVLTDVRRAGKKVRPTCSAVERFFEKNEAFQDLREQ</sequence>
<keyword evidence="4" id="KW-1185">Reference proteome</keyword>
<dbReference type="InterPro" id="IPR045057">
    <property type="entry name" value="Gcn5-rel_NAT"/>
</dbReference>
<dbReference type="EMBL" id="CP126969">
    <property type="protein sequence ID" value="WIM67288.1"/>
    <property type="molecule type" value="Genomic_DNA"/>
</dbReference>
<name>A0ABY8VCR9_9CORY</name>
<dbReference type="PANTHER" id="PTHR31435">
    <property type="entry name" value="PROTEIN NATD1"/>
    <property type="match status" value="1"/>
</dbReference>
<protein>
    <submittedName>
        <fullName evidence="3">GNAT family N-acetyltransferase</fullName>
        <ecNumber evidence="3">2.3.1.-</ecNumber>
    </submittedName>
</protein>
<dbReference type="GO" id="GO:0016746">
    <property type="term" value="F:acyltransferase activity"/>
    <property type="evidence" value="ECO:0007669"/>
    <property type="project" value="UniProtKB-KW"/>
</dbReference>
<dbReference type="InterPro" id="IPR016181">
    <property type="entry name" value="Acyl_CoA_acyltransferase"/>
</dbReference>
<proteinExistence type="predicted"/>
<dbReference type="Gene3D" id="3.40.630.30">
    <property type="match status" value="1"/>
</dbReference>
<evidence type="ECO:0000313" key="3">
    <source>
        <dbReference type="EMBL" id="WIM67288.1"/>
    </source>
</evidence>
<keyword evidence="3" id="KW-0012">Acyltransferase</keyword>
<feature type="domain" description="N-acetyltransferase" evidence="1">
    <location>
        <begin position="1"/>
        <end position="96"/>
    </location>
</feature>
<evidence type="ECO:0000259" key="1">
    <source>
        <dbReference type="PROSITE" id="PS51186"/>
    </source>
</evidence>
<evidence type="ECO:0000313" key="4">
    <source>
        <dbReference type="Proteomes" id="UP001225598"/>
    </source>
</evidence>